<dbReference type="EMBL" id="LNIX01000005">
    <property type="protein sequence ID" value="OXA54096.1"/>
    <property type="molecule type" value="Genomic_DNA"/>
</dbReference>
<keyword evidence="1" id="KW-0812">Transmembrane</keyword>
<evidence type="ECO:0000256" key="1">
    <source>
        <dbReference type="SAM" id="Phobius"/>
    </source>
</evidence>
<name>A0A226EBN1_FOLCA</name>
<keyword evidence="2" id="KW-0732">Signal</keyword>
<gene>
    <name evidence="3" type="ORF">Fcan01_11402</name>
</gene>
<evidence type="ECO:0000256" key="2">
    <source>
        <dbReference type="SAM" id="SignalP"/>
    </source>
</evidence>
<feature type="transmembrane region" description="Helical" evidence="1">
    <location>
        <begin position="189"/>
        <end position="211"/>
    </location>
</feature>
<proteinExistence type="predicted"/>
<feature type="signal peptide" evidence="2">
    <location>
        <begin position="1"/>
        <end position="24"/>
    </location>
</feature>
<accession>A0A226EBN1</accession>
<keyword evidence="4" id="KW-1185">Reference proteome</keyword>
<sequence length="212" mass="24079">MSDYVFQMCYFTIFLFTCVMQQCAIRCASEFNFVLNYMLKLEDTIIKTYGAQNYINLAYYASLLVAASSLILVPTSNSAAPFMFPCLRPFPGSVLLPACSFMGQWEWQINMDRIPVRITLSILLLVAMYTATSTIGLLVTAAMHVAILVQLWIKEAILPFLKDGKFQIVSNNVRHVQILMAILNHTWRMPAMGVNVLLWIISEIISLYVVIR</sequence>
<evidence type="ECO:0000313" key="4">
    <source>
        <dbReference type="Proteomes" id="UP000198287"/>
    </source>
</evidence>
<comment type="caution">
    <text evidence="3">The sequence shown here is derived from an EMBL/GenBank/DDBJ whole genome shotgun (WGS) entry which is preliminary data.</text>
</comment>
<feature type="transmembrane region" description="Helical" evidence="1">
    <location>
        <begin position="51"/>
        <end position="73"/>
    </location>
</feature>
<feature type="transmembrane region" description="Helical" evidence="1">
    <location>
        <begin position="120"/>
        <end position="153"/>
    </location>
</feature>
<organism evidence="3 4">
    <name type="scientific">Folsomia candida</name>
    <name type="common">Springtail</name>
    <dbReference type="NCBI Taxonomy" id="158441"/>
    <lineage>
        <taxon>Eukaryota</taxon>
        <taxon>Metazoa</taxon>
        <taxon>Ecdysozoa</taxon>
        <taxon>Arthropoda</taxon>
        <taxon>Hexapoda</taxon>
        <taxon>Collembola</taxon>
        <taxon>Entomobryomorpha</taxon>
        <taxon>Isotomoidea</taxon>
        <taxon>Isotomidae</taxon>
        <taxon>Proisotominae</taxon>
        <taxon>Folsomia</taxon>
    </lineage>
</organism>
<protein>
    <submittedName>
        <fullName evidence="3">Uncharacterized protein</fullName>
    </submittedName>
</protein>
<keyword evidence="1" id="KW-0472">Membrane</keyword>
<reference evidence="3 4" key="1">
    <citation type="submission" date="2015-12" db="EMBL/GenBank/DDBJ databases">
        <title>The genome of Folsomia candida.</title>
        <authorList>
            <person name="Faddeeva A."/>
            <person name="Derks M.F."/>
            <person name="Anvar Y."/>
            <person name="Smit S."/>
            <person name="Van Straalen N."/>
            <person name="Roelofs D."/>
        </authorList>
    </citation>
    <scope>NUCLEOTIDE SEQUENCE [LARGE SCALE GENOMIC DNA]</scope>
    <source>
        <strain evidence="3 4">VU population</strain>
        <tissue evidence="3">Whole body</tissue>
    </source>
</reference>
<keyword evidence="1" id="KW-1133">Transmembrane helix</keyword>
<feature type="chain" id="PRO_5012646550" evidence="2">
    <location>
        <begin position="25"/>
        <end position="212"/>
    </location>
</feature>
<dbReference type="Proteomes" id="UP000198287">
    <property type="component" value="Unassembled WGS sequence"/>
</dbReference>
<evidence type="ECO:0000313" key="3">
    <source>
        <dbReference type="EMBL" id="OXA54096.1"/>
    </source>
</evidence>
<dbReference type="AlphaFoldDB" id="A0A226EBN1"/>